<dbReference type="EMBL" id="JABDTM020025099">
    <property type="protein sequence ID" value="KAH0813613.1"/>
    <property type="molecule type" value="Genomic_DNA"/>
</dbReference>
<organism evidence="1 2">
    <name type="scientific">Tenebrio molitor</name>
    <name type="common">Yellow mealworm beetle</name>
    <dbReference type="NCBI Taxonomy" id="7067"/>
    <lineage>
        <taxon>Eukaryota</taxon>
        <taxon>Metazoa</taxon>
        <taxon>Ecdysozoa</taxon>
        <taxon>Arthropoda</taxon>
        <taxon>Hexapoda</taxon>
        <taxon>Insecta</taxon>
        <taxon>Pterygota</taxon>
        <taxon>Neoptera</taxon>
        <taxon>Endopterygota</taxon>
        <taxon>Coleoptera</taxon>
        <taxon>Polyphaga</taxon>
        <taxon>Cucujiformia</taxon>
        <taxon>Tenebrionidae</taxon>
        <taxon>Tenebrio</taxon>
    </lineage>
</organism>
<keyword evidence="2" id="KW-1185">Reference proteome</keyword>
<evidence type="ECO:0000313" key="1">
    <source>
        <dbReference type="EMBL" id="KAH0813613.1"/>
    </source>
</evidence>
<reference evidence="1" key="2">
    <citation type="submission" date="2021-08" db="EMBL/GenBank/DDBJ databases">
        <authorList>
            <person name="Eriksson T."/>
        </authorList>
    </citation>
    <scope>NUCLEOTIDE SEQUENCE</scope>
    <source>
        <strain evidence="1">Stoneville</strain>
        <tissue evidence="1">Whole head</tissue>
    </source>
</reference>
<protein>
    <submittedName>
        <fullName evidence="1">Uncharacterized protein</fullName>
    </submittedName>
</protein>
<comment type="caution">
    <text evidence="1">The sequence shown here is derived from an EMBL/GenBank/DDBJ whole genome shotgun (WGS) entry which is preliminary data.</text>
</comment>
<sequence>MEILFLWYQKLCPGGITPSVASRLNLGGFDASSNCNYPYQMSAPPYSFSKSPMRKNDFPKCALDAINSTATQASASLAFCFLPKIVDLLLTDLETNDANDAVLLDRSSAMDIGYPKFPERFC</sequence>
<dbReference type="Proteomes" id="UP000719412">
    <property type="component" value="Unassembled WGS sequence"/>
</dbReference>
<reference evidence="1" key="1">
    <citation type="journal article" date="2020" name="J Insects Food Feed">
        <title>The yellow mealworm (Tenebrio molitor) genome: a resource for the emerging insects as food and feed industry.</title>
        <authorList>
            <person name="Eriksson T."/>
            <person name="Andere A."/>
            <person name="Kelstrup H."/>
            <person name="Emery V."/>
            <person name="Picard C."/>
        </authorList>
    </citation>
    <scope>NUCLEOTIDE SEQUENCE</scope>
    <source>
        <strain evidence="1">Stoneville</strain>
        <tissue evidence="1">Whole head</tissue>
    </source>
</reference>
<proteinExistence type="predicted"/>
<evidence type="ECO:0000313" key="2">
    <source>
        <dbReference type="Proteomes" id="UP000719412"/>
    </source>
</evidence>
<dbReference type="AlphaFoldDB" id="A0A8J6HFS1"/>
<gene>
    <name evidence="1" type="ORF">GEV33_009178</name>
</gene>
<accession>A0A8J6HFS1</accession>
<name>A0A8J6HFS1_TENMO</name>